<protein>
    <submittedName>
        <fullName evidence="2">Uncharacterized protein</fullName>
    </submittedName>
</protein>
<dbReference type="EMBL" id="OX395128">
    <property type="protein sequence ID" value="CAI5770412.1"/>
    <property type="molecule type" value="Genomic_DNA"/>
</dbReference>
<keyword evidence="3" id="KW-1185">Reference proteome</keyword>
<evidence type="ECO:0000256" key="1">
    <source>
        <dbReference type="SAM" id="MobiDB-lite"/>
    </source>
</evidence>
<evidence type="ECO:0000313" key="3">
    <source>
        <dbReference type="Proteomes" id="UP001178461"/>
    </source>
</evidence>
<accession>A0AA35K3Y7</accession>
<dbReference type="Proteomes" id="UP001178461">
    <property type="component" value="Chromosome 3"/>
</dbReference>
<sequence length="107" mass="11739">MANKMGEMRNKQTIRCSCLLISVSKDAGLACGSSSALSPLQTREKSSEMPIAHLLELWKKIEVEVEPMETEPAAEDASLDEGLDESTNEVIPFVMPTSLKKRNTEDA</sequence>
<reference evidence="2" key="1">
    <citation type="submission" date="2022-12" db="EMBL/GenBank/DDBJ databases">
        <authorList>
            <person name="Alioto T."/>
            <person name="Alioto T."/>
            <person name="Gomez Garrido J."/>
        </authorList>
    </citation>
    <scope>NUCLEOTIDE SEQUENCE</scope>
</reference>
<proteinExistence type="predicted"/>
<organism evidence="2 3">
    <name type="scientific">Podarcis lilfordi</name>
    <name type="common">Lilford's wall lizard</name>
    <dbReference type="NCBI Taxonomy" id="74358"/>
    <lineage>
        <taxon>Eukaryota</taxon>
        <taxon>Metazoa</taxon>
        <taxon>Chordata</taxon>
        <taxon>Craniata</taxon>
        <taxon>Vertebrata</taxon>
        <taxon>Euteleostomi</taxon>
        <taxon>Lepidosauria</taxon>
        <taxon>Squamata</taxon>
        <taxon>Bifurcata</taxon>
        <taxon>Unidentata</taxon>
        <taxon>Episquamata</taxon>
        <taxon>Laterata</taxon>
        <taxon>Lacertibaenia</taxon>
        <taxon>Lacertidae</taxon>
        <taxon>Podarcis</taxon>
    </lineage>
</organism>
<feature type="region of interest" description="Disordered" evidence="1">
    <location>
        <begin position="68"/>
        <end position="107"/>
    </location>
</feature>
<feature type="compositionally biased region" description="Acidic residues" evidence="1">
    <location>
        <begin position="68"/>
        <end position="87"/>
    </location>
</feature>
<dbReference type="AlphaFoldDB" id="A0AA35K3Y7"/>
<name>A0AA35K3Y7_9SAUR</name>
<evidence type="ECO:0000313" key="2">
    <source>
        <dbReference type="EMBL" id="CAI5770412.1"/>
    </source>
</evidence>
<gene>
    <name evidence="2" type="ORF">PODLI_1B014429</name>
</gene>